<gene>
    <name evidence="2" type="ORF">PLEPLA_LOCUS22057</name>
</gene>
<evidence type="ECO:0000313" key="3">
    <source>
        <dbReference type="Proteomes" id="UP001153269"/>
    </source>
</evidence>
<feature type="compositionally biased region" description="Pro residues" evidence="1">
    <location>
        <begin position="48"/>
        <end position="59"/>
    </location>
</feature>
<name>A0A9N7YJQ3_PLEPL</name>
<dbReference type="AlphaFoldDB" id="A0A9N7YJQ3"/>
<evidence type="ECO:0000313" key="2">
    <source>
        <dbReference type="EMBL" id="CAB1433965.1"/>
    </source>
</evidence>
<evidence type="ECO:0000256" key="1">
    <source>
        <dbReference type="SAM" id="MobiDB-lite"/>
    </source>
</evidence>
<dbReference type="EMBL" id="CADEAL010001613">
    <property type="protein sequence ID" value="CAB1433965.1"/>
    <property type="molecule type" value="Genomic_DNA"/>
</dbReference>
<proteinExistence type="predicted"/>
<dbReference type="Proteomes" id="UP001153269">
    <property type="component" value="Unassembled WGS sequence"/>
</dbReference>
<feature type="compositionally biased region" description="Polar residues" evidence="1">
    <location>
        <begin position="184"/>
        <end position="198"/>
    </location>
</feature>
<organism evidence="2 3">
    <name type="scientific">Pleuronectes platessa</name>
    <name type="common">European plaice</name>
    <dbReference type="NCBI Taxonomy" id="8262"/>
    <lineage>
        <taxon>Eukaryota</taxon>
        <taxon>Metazoa</taxon>
        <taxon>Chordata</taxon>
        <taxon>Craniata</taxon>
        <taxon>Vertebrata</taxon>
        <taxon>Euteleostomi</taxon>
        <taxon>Actinopterygii</taxon>
        <taxon>Neopterygii</taxon>
        <taxon>Teleostei</taxon>
        <taxon>Neoteleostei</taxon>
        <taxon>Acanthomorphata</taxon>
        <taxon>Carangaria</taxon>
        <taxon>Pleuronectiformes</taxon>
        <taxon>Pleuronectoidei</taxon>
        <taxon>Pleuronectidae</taxon>
        <taxon>Pleuronectes</taxon>
    </lineage>
</organism>
<feature type="compositionally biased region" description="Polar residues" evidence="1">
    <location>
        <begin position="73"/>
        <end position="84"/>
    </location>
</feature>
<feature type="region of interest" description="Disordered" evidence="1">
    <location>
        <begin position="159"/>
        <end position="209"/>
    </location>
</feature>
<feature type="region of interest" description="Disordered" evidence="1">
    <location>
        <begin position="20"/>
        <end position="131"/>
    </location>
</feature>
<feature type="compositionally biased region" description="Basic and acidic residues" evidence="1">
    <location>
        <begin position="20"/>
        <end position="31"/>
    </location>
</feature>
<comment type="caution">
    <text evidence="2">The sequence shown here is derived from an EMBL/GenBank/DDBJ whole genome shotgun (WGS) entry which is preliminary data.</text>
</comment>
<sequence>MSRQLSGSLLCSQCVETLNHENDRQERERHALPAGWRAPTRSLDLTPPSLPPSLHPSIPPLSLGSSPAPVSSVKTKGTSLSGGDTFQWAPPVARGSRGSELAAGRGVISGQRDPLSARGPSGARSSEGLRADCSFRPQDSLWISEKKLPLDLTSLNHLASEDSEGSGPGSGHLTPRLLQLPPGRSTSAAHPETSSSTAERPPTPHTGAGLGWIQKHLELFSVAALCGTWRRSCSHRPQTEGVWGVCGGG</sequence>
<reference evidence="2" key="1">
    <citation type="submission" date="2020-03" db="EMBL/GenBank/DDBJ databases">
        <authorList>
            <person name="Weist P."/>
        </authorList>
    </citation>
    <scope>NUCLEOTIDE SEQUENCE</scope>
</reference>
<feature type="compositionally biased region" description="Low complexity" evidence="1">
    <location>
        <begin position="60"/>
        <end position="72"/>
    </location>
</feature>
<accession>A0A9N7YJQ3</accession>
<keyword evidence="3" id="KW-1185">Reference proteome</keyword>
<protein>
    <submittedName>
        <fullName evidence="2">Uncharacterized protein</fullName>
    </submittedName>
</protein>